<dbReference type="AlphaFoldDB" id="B9S7T3"/>
<evidence type="ECO:0000259" key="6">
    <source>
        <dbReference type="Pfam" id="PF23559"/>
    </source>
</evidence>
<sequence length="499" mass="57402">MVLTPPFWVLKHPTKSQSGDRSLDQKIFTSSYFFQPQFSNSIRAAKLAEIVLSAILQAVLEEAEDQQVTNKAVRTWLFKLKNAAYNAEDVLDKLTALSRKLNVQEPHQILGTFQATQVKLDADEVRKMLQELEALAMECSVFHLRQDDIVTVQSDKRETGPFILESEIFGRKEDKEKIVKLLLSKEVNVSFIPVIGIGGLGKKKLAQLAYNDEEVMIFMILRFRRLLEVIRASSISTGRREVSESLTNRKGDYQEMWRPAVGCENVGKFDAFQKREKEWLFVQNSELWNLGVCHTGVLQALRLNYLHLPSHLKDCFSFCSIFPKRYEIQKEKVIRWMAAGLILSDGANKPPEVRGDEYFQDLLWMSFFQDTGEAGKNGIKRFRMHDIVHDLAQSITRKESVILEQASLLVILHKLVIHLSYVIFALLRFPYHCTKPSTCVPSYYFHEELPFIANMISLRRLNITGCEALTSMSPFFNGRRYSSYITDEQKLRTISGEKL</sequence>
<evidence type="ECO:0000259" key="5">
    <source>
        <dbReference type="Pfam" id="PF18052"/>
    </source>
</evidence>
<evidence type="ECO:0000256" key="4">
    <source>
        <dbReference type="ARBA" id="ARBA00022840"/>
    </source>
</evidence>
<dbReference type="SUPFAM" id="SSF52540">
    <property type="entry name" value="P-loop containing nucleoside triphosphate hydrolases"/>
    <property type="match status" value="1"/>
</dbReference>
<keyword evidence="3" id="KW-0611">Plant defense</keyword>
<dbReference type="Gene3D" id="1.10.10.10">
    <property type="entry name" value="Winged helix-like DNA-binding domain superfamily/Winged helix DNA-binding domain"/>
    <property type="match status" value="1"/>
</dbReference>
<evidence type="ECO:0000256" key="3">
    <source>
        <dbReference type="ARBA" id="ARBA00022821"/>
    </source>
</evidence>
<dbReference type="PANTHER" id="PTHR36766">
    <property type="entry name" value="PLANT BROAD-SPECTRUM MILDEW RESISTANCE PROTEIN RPW8"/>
    <property type="match status" value="1"/>
</dbReference>
<keyword evidence="4" id="KW-0067">ATP-binding</keyword>
<dbReference type="STRING" id="3988.B9S7T3"/>
<evidence type="ECO:0000313" key="7">
    <source>
        <dbReference type="EMBL" id="EEF40249.1"/>
    </source>
</evidence>
<protein>
    <submittedName>
        <fullName evidence="7">Uncharacterized protein</fullName>
    </submittedName>
</protein>
<dbReference type="InterPro" id="IPR041118">
    <property type="entry name" value="Rx_N"/>
</dbReference>
<keyword evidence="8" id="KW-1185">Reference proteome</keyword>
<accession>B9S7T3</accession>
<dbReference type="GO" id="GO:0006952">
    <property type="term" value="P:defense response"/>
    <property type="evidence" value="ECO:0007669"/>
    <property type="project" value="UniProtKB-KW"/>
</dbReference>
<keyword evidence="2" id="KW-0547">Nucleotide-binding</keyword>
<dbReference type="Gene3D" id="1.20.5.4130">
    <property type="match status" value="1"/>
</dbReference>
<name>B9S7T3_RICCO</name>
<dbReference type="PANTHER" id="PTHR36766:SF59">
    <property type="entry name" value="DISEASE RESISTANCE PROTEIN RGA2-LIKE"/>
    <property type="match status" value="1"/>
</dbReference>
<reference evidence="8" key="1">
    <citation type="journal article" date="2010" name="Nat. Biotechnol.">
        <title>Draft genome sequence of the oilseed species Ricinus communis.</title>
        <authorList>
            <person name="Chan A.P."/>
            <person name="Crabtree J."/>
            <person name="Zhao Q."/>
            <person name="Lorenzi H."/>
            <person name="Orvis J."/>
            <person name="Puiu D."/>
            <person name="Melake-Berhan A."/>
            <person name="Jones K.M."/>
            <person name="Redman J."/>
            <person name="Chen G."/>
            <person name="Cahoon E.B."/>
            <person name="Gedil M."/>
            <person name="Stanke M."/>
            <person name="Haas B.J."/>
            <person name="Wortman J.R."/>
            <person name="Fraser-Liggett C.M."/>
            <person name="Ravel J."/>
            <person name="Rabinowicz P.D."/>
        </authorList>
    </citation>
    <scope>NUCLEOTIDE SEQUENCE [LARGE SCALE GENOMIC DNA]</scope>
    <source>
        <strain evidence="8">cv. Hale</strain>
    </source>
</reference>
<dbReference type="Proteomes" id="UP000008311">
    <property type="component" value="Unassembled WGS sequence"/>
</dbReference>
<dbReference type="InterPro" id="IPR027417">
    <property type="entry name" value="P-loop_NTPase"/>
</dbReference>
<dbReference type="Pfam" id="PF23559">
    <property type="entry name" value="WHD_DRP"/>
    <property type="match status" value="1"/>
</dbReference>
<dbReference type="GO" id="GO:0005524">
    <property type="term" value="F:ATP binding"/>
    <property type="evidence" value="ECO:0007669"/>
    <property type="project" value="UniProtKB-KW"/>
</dbReference>
<evidence type="ECO:0000256" key="2">
    <source>
        <dbReference type="ARBA" id="ARBA00022741"/>
    </source>
</evidence>
<organism evidence="7 8">
    <name type="scientific">Ricinus communis</name>
    <name type="common">Castor bean</name>
    <dbReference type="NCBI Taxonomy" id="3988"/>
    <lineage>
        <taxon>Eukaryota</taxon>
        <taxon>Viridiplantae</taxon>
        <taxon>Streptophyta</taxon>
        <taxon>Embryophyta</taxon>
        <taxon>Tracheophyta</taxon>
        <taxon>Spermatophyta</taxon>
        <taxon>Magnoliopsida</taxon>
        <taxon>eudicotyledons</taxon>
        <taxon>Gunneridae</taxon>
        <taxon>Pentapetalae</taxon>
        <taxon>rosids</taxon>
        <taxon>fabids</taxon>
        <taxon>Malpighiales</taxon>
        <taxon>Euphorbiaceae</taxon>
        <taxon>Acalyphoideae</taxon>
        <taxon>Acalypheae</taxon>
        <taxon>Ricinus</taxon>
    </lineage>
</organism>
<gene>
    <name evidence="7" type="ORF">RCOM_1381570</name>
</gene>
<dbReference type="InterPro" id="IPR058922">
    <property type="entry name" value="WHD_DRP"/>
</dbReference>
<feature type="domain" description="Disease resistance protein winged helix" evidence="6">
    <location>
        <begin position="321"/>
        <end position="392"/>
    </location>
</feature>
<dbReference type="eggNOG" id="KOG4658">
    <property type="taxonomic scope" value="Eukaryota"/>
</dbReference>
<evidence type="ECO:0000256" key="1">
    <source>
        <dbReference type="ARBA" id="ARBA00022737"/>
    </source>
</evidence>
<evidence type="ECO:0000313" key="8">
    <source>
        <dbReference type="Proteomes" id="UP000008311"/>
    </source>
</evidence>
<keyword evidence="1" id="KW-0677">Repeat</keyword>
<dbReference type="Gene3D" id="3.40.50.300">
    <property type="entry name" value="P-loop containing nucleotide triphosphate hydrolases"/>
    <property type="match status" value="1"/>
</dbReference>
<dbReference type="Pfam" id="PF18052">
    <property type="entry name" value="Rx_N"/>
    <property type="match status" value="1"/>
</dbReference>
<feature type="domain" description="Disease resistance N-terminal" evidence="5">
    <location>
        <begin position="56"/>
        <end position="102"/>
    </location>
</feature>
<dbReference type="EMBL" id="EQ973887">
    <property type="protein sequence ID" value="EEF40249.1"/>
    <property type="molecule type" value="Genomic_DNA"/>
</dbReference>
<dbReference type="InParanoid" id="B9S7T3"/>
<proteinExistence type="predicted"/>
<dbReference type="InterPro" id="IPR036388">
    <property type="entry name" value="WH-like_DNA-bd_sf"/>
</dbReference>